<dbReference type="EMBL" id="OU900099">
    <property type="protein sequence ID" value="CAG9862718.1"/>
    <property type="molecule type" value="Genomic_DNA"/>
</dbReference>
<name>A0A9N9TUB7_PHYSR</name>
<protein>
    <submittedName>
        <fullName evidence="3">Uncharacterized protein</fullName>
    </submittedName>
</protein>
<evidence type="ECO:0000313" key="4">
    <source>
        <dbReference type="Proteomes" id="UP001153712"/>
    </source>
</evidence>
<reference evidence="3" key="1">
    <citation type="submission" date="2022-01" db="EMBL/GenBank/DDBJ databases">
        <authorList>
            <person name="King R."/>
        </authorList>
    </citation>
    <scope>NUCLEOTIDE SEQUENCE</scope>
</reference>
<dbReference type="Proteomes" id="UP001153712">
    <property type="component" value="Chromosome 6"/>
</dbReference>
<keyword evidence="1" id="KW-0175">Coiled coil</keyword>
<accession>A0A9N9TUB7</accession>
<keyword evidence="4" id="KW-1185">Reference proteome</keyword>
<evidence type="ECO:0000256" key="2">
    <source>
        <dbReference type="SAM" id="SignalP"/>
    </source>
</evidence>
<dbReference type="OrthoDB" id="6719688at2759"/>
<gene>
    <name evidence="3" type="ORF">PHYEVI_LOCUS9024</name>
</gene>
<keyword evidence="2" id="KW-0732">Signal</keyword>
<proteinExistence type="predicted"/>
<evidence type="ECO:0000256" key="1">
    <source>
        <dbReference type="SAM" id="Coils"/>
    </source>
</evidence>
<organism evidence="3 4">
    <name type="scientific">Phyllotreta striolata</name>
    <name type="common">Striped flea beetle</name>
    <name type="synonym">Crioceris striolata</name>
    <dbReference type="NCBI Taxonomy" id="444603"/>
    <lineage>
        <taxon>Eukaryota</taxon>
        <taxon>Metazoa</taxon>
        <taxon>Ecdysozoa</taxon>
        <taxon>Arthropoda</taxon>
        <taxon>Hexapoda</taxon>
        <taxon>Insecta</taxon>
        <taxon>Pterygota</taxon>
        <taxon>Neoptera</taxon>
        <taxon>Endopterygota</taxon>
        <taxon>Coleoptera</taxon>
        <taxon>Polyphaga</taxon>
        <taxon>Cucujiformia</taxon>
        <taxon>Chrysomeloidea</taxon>
        <taxon>Chrysomelidae</taxon>
        <taxon>Galerucinae</taxon>
        <taxon>Alticini</taxon>
        <taxon>Phyllotreta</taxon>
    </lineage>
</organism>
<feature type="signal peptide" evidence="2">
    <location>
        <begin position="1"/>
        <end position="19"/>
    </location>
</feature>
<feature type="coiled-coil region" evidence="1">
    <location>
        <begin position="207"/>
        <end position="244"/>
    </location>
</feature>
<feature type="chain" id="PRO_5040462310" evidence="2">
    <location>
        <begin position="20"/>
        <end position="323"/>
    </location>
</feature>
<dbReference type="AlphaFoldDB" id="A0A9N9TUB7"/>
<sequence>MMYVLLLFVLLSNIIQVRSKCTDENYLKIEKDIISEKEKIGDELLLKYGDVPGELGDLLQQLRRVIGGGYETLKIQKGVNGLLKDRENGLNNRTDGLYGELEVLRRIMAGLNVDSINFNDTIAKNIDDSILKKIKDMEDQLKLIDVLYNNYSNLNIFEKNMNIPNRVSNDLSIIENLLTEKEDPHCSEKLEEKLNKLFRELLSLLDFKELAEEVLELKEIAQKKNEASKNLLNLVKEYIKIEAKFHELQDIINKVEEILKSLGLNKLSDIPDFIRKNEDEIDDYINEINCYRNYIINCHIKHPSDSTNVPICMKSCEGDNKIV</sequence>
<evidence type="ECO:0000313" key="3">
    <source>
        <dbReference type="EMBL" id="CAG9862718.1"/>
    </source>
</evidence>